<reference evidence="1 2" key="1">
    <citation type="journal article" date="2010" name="Appl. Microbiol. Biotechnol.">
        <title>Genotypic diversity in Oenococcus oeni by high-density microarray comparative genome hybridization and whole genome sequencing.</title>
        <authorList>
            <person name="Borneman A.R."/>
            <person name="Bartowsky E.J."/>
            <person name="McCarthy J."/>
            <person name="Chambers P.J."/>
        </authorList>
    </citation>
    <scope>NUCLEOTIDE SEQUENCE [LARGE SCALE GENOMIC DNA]</scope>
    <source>
        <strain evidence="1 2">AWRIB429</strain>
    </source>
</reference>
<sequence>MFLPRFSYNNELVPILHQSHQKIDTKTNKVLLKSRLENGSGWNGSMIGNE</sequence>
<comment type="caution">
    <text evidence="1">The sequence shown here is derived from an EMBL/GenBank/DDBJ whole genome shotgun (WGS) entry which is preliminary data.</text>
</comment>
<gene>
    <name evidence="1" type="ORF">AWRIB429_1905</name>
</gene>
<organism evidence="1 2">
    <name type="scientific">Oenococcus oeni AWRIB429</name>
    <dbReference type="NCBI Taxonomy" id="655225"/>
    <lineage>
        <taxon>Bacteria</taxon>
        <taxon>Bacillati</taxon>
        <taxon>Bacillota</taxon>
        <taxon>Bacilli</taxon>
        <taxon>Lactobacillales</taxon>
        <taxon>Lactobacillaceae</taxon>
        <taxon>Oenococcus</taxon>
    </lineage>
</organism>
<protein>
    <submittedName>
        <fullName evidence="1">Uncharacterized protein</fullName>
    </submittedName>
</protein>
<name>D3LC25_OENOE</name>
<dbReference type="EMBL" id="ACSE01000032">
    <property type="protein sequence ID" value="EFD87563.1"/>
    <property type="molecule type" value="Genomic_DNA"/>
</dbReference>
<dbReference type="Proteomes" id="UP000003075">
    <property type="component" value="Unassembled WGS sequence"/>
</dbReference>
<evidence type="ECO:0000313" key="1">
    <source>
        <dbReference type="EMBL" id="EFD87563.1"/>
    </source>
</evidence>
<accession>D3LC25</accession>
<evidence type="ECO:0000313" key="2">
    <source>
        <dbReference type="Proteomes" id="UP000003075"/>
    </source>
</evidence>
<dbReference type="AlphaFoldDB" id="D3LC25"/>
<proteinExistence type="predicted"/>